<keyword evidence="4" id="KW-0963">Cytoplasm</keyword>
<evidence type="ECO:0000259" key="5">
    <source>
        <dbReference type="Pfam" id="PF00582"/>
    </source>
</evidence>
<evidence type="ECO:0000313" key="7">
    <source>
        <dbReference type="Proteomes" id="UP000243084"/>
    </source>
</evidence>
<gene>
    <name evidence="6" type="ORF">SAMN05216229_105162</name>
</gene>
<evidence type="ECO:0000256" key="4">
    <source>
        <dbReference type="ARBA" id="ARBA00022490"/>
    </source>
</evidence>
<dbReference type="GO" id="GO:0005737">
    <property type="term" value="C:cytoplasm"/>
    <property type="evidence" value="ECO:0007669"/>
    <property type="project" value="UniProtKB-SubCell"/>
</dbReference>
<dbReference type="CDD" id="cd00293">
    <property type="entry name" value="USP-like"/>
    <property type="match status" value="1"/>
</dbReference>
<dbReference type="InterPro" id="IPR006015">
    <property type="entry name" value="Universal_stress_UspA"/>
</dbReference>
<evidence type="ECO:0000256" key="3">
    <source>
        <dbReference type="ARBA" id="ARBA00011738"/>
    </source>
</evidence>
<sequence>MVQHILVAHDLSPEADLALQRADLLARQLGARLSLVHVLATGGDAEAARARLAPALAACASARSELLVRSGHPVEEILAQVRGLPADLVVLGAHHAQSAQGFAGTTLEQLLQGCPVPLLLAVQPAWQPWTRALVALDFSPCASRALQQTWQLLADGASVHALHIDEQAAIHALDDPAERQFQRELFDRLVDDERRRLPDRPLLLSHALLSGEREHCLQTVIAAEQPQLLALGAHSRGVLADALLGSLVLQLLQQPPCDVLVVR</sequence>
<dbReference type="Pfam" id="PF00582">
    <property type="entry name" value="Usp"/>
    <property type="match status" value="2"/>
</dbReference>
<dbReference type="EMBL" id="FOXM01000005">
    <property type="protein sequence ID" value="SFP75479.1"/>
    <property type="molecule type" value="Genomic_DNA"/>
</dbReference>
<dbReference type="OrthoDB" id="9792500at2"/>
<comment type="subunit">
    <text evidence="3">Homodimer.</text>
</comment>
<dbReference type="InterPro" id="IPR006016">
    <property type="entry name" value="UspA"/>
</dbReference>
<dbReference type="PANTHER" id="PTHR46268">
    <property type="entry name" value="STRESS RESPONSE PROTEIN NHAX"/>
    <property type="match status" value="1"/>
</dbReference>
<dbReference type="Proteomes" id="UP000243084">
    <property type="component" value="Unassembled WGS sequence"/>
</dbReference>
<evidence type="ECO:0000313" key="6">
    <source>
        <dbReference type="EMBL" id="SFP75479.1"/>
    </source>
</evidence>
<name>A0A1I5SXL4_9GAMM</name>
<dbReference type="SUPFAM" id="SSF52402">
    <property type="entry name" value="Adenine nucleotide alpha hydrolases-like"/>
    <property type="match status" value="2"/>
</dbReference>
<comment type="similarity">
    <text evidence="2">Belongs to the universal stress protein A family.</text>
</comment>
<proteinExistence type="inferred from homology"/>
<feature type="domain" description="UspA" evidence="5">
    <location>
        <begin position="1"/>
        <end position="120"/>
    </location>
</feature>
<organism evidence="6 7">
    <name type="scientific">Geopseudomonas sagittaria</name>
    <dbReference type="NCBI Taxonomy" id="1135990"/>
    <lineage>
        <taxon>Bacteria</taxon>
        <taxon>Pseudomonadati</taxon>
        <taxon>Pseudomonadota</taxon>
        <taxon>Gammaproteobacteria</taxon>
        <taxon>Pseudomonadales</taxon>
        <taxon>Pseudomonadaceae</taxon>
        <taxon>Geopseudomonas</taxon>
    </lineage>
</organism>
<dbReference type="PRINTS" id="PR01438">
    <property type="entry name" value="UNVRSLSTRESS"/>
</dbReference>
<dbReference type="Gene3D" id="3.40.50.620">
    <property type="entry name" value="HUPs"/>
    <property type="match status" value="2"/>
</dbReference>
<comment type="subcellular location">
    <subcellularLocation>
        <location evidence="1">Cytoplasm</location>
    </subcellularLocation>
</comment>
<evidence type="ECO:0000256" key="1">
    <source>
        <dbReference type="ARBA" id="ARBA00004496"/>
    </source>
</evidence>
<evidence type="ECO:0000256" key="2">
    <source>
        <dbReference type="ARBA" id="ARBA00008791"/>
    </source>
</evidence>
<dbReference type="RefSeq" id="WP_092430185.1">
    <property type="nucleotide sequence ID" value="NZ_FOXM01000005.1"/>
</dbReference>
<reference evidence="7" key="1">
    <citation type="submission" date="2016-10" db="EMBL/GenBank/DDBJ databases">
        <authorList>
            <person name="Varghese N."/>
            <person name="Submissions S."/>
        </authorList>
    </citation>
    <scope>NUCLEOTIDE SEQUENCE [LARGE SCALE GENOMIC DNA]</scope>
    <source>
        <strain evidence="7">JCM 18195</strain>
    </source>
</reference>
<dbReference type="InterPro" id="IPR014729">
    <property type="entry name" value="Rossmann-like_a/b/a_fold"/>
</dbReference>
<feature type="domain" description="UspA" evidence="5">
    <location>
        <begin position="130"/>
        <end position="263"/>
    </location>
</feature>
<accession>A0A1I5SXL4</accession>
<keyword evidence="7" id="KW-1185">Reference proteome</keyword>
<dbReference type="AlphaFoldDB" id="A0A1I5SXL4"/>
<protein>
    <submittedName>
        <fullName evidence="6">Nucleotide-binding universal stress protein, UspA family</fullName>
    </submittedName>
</protein>
<dbReference type="PANTHER" id="PTHR46268:SF23">
    <property type="entry name" value="UNIVERSAL STRESS PROTEIN A-RELATED"/>
    <property type="match status" value="1"/>
</dbReference>